<dbReference type="STRING" id="393003.SAMN05660461_2805"/>
<name>A0A1T5NV88_9BACT</name>
<organism evidence="2 3">
    <name type="scientific">Chitinophaga ginsengisegetis</name>
    <dbReference type="NCBI Taxonomy" id="393003"/>
    <lineage>
        <taxon>Bacteria</taxon>
        <taxon>Pseudomonadati</taxon>
        <taxon>Bacteroidota</taxon>
        <taxon>Chitinophagia</taxon>
        <taxon>Chitinophagales</taxon>
        <taxon>Chitinophagaceae</taxon>
        <taxon>Chitinophaga</taxon>
    </lineage>
</organism>
<sequence length="393" mass="44183">MNNKYFLLPLLLAALFFSSCRKTDYVVLDNPAYLRVFNCLEFTTNLDNKDAPQPFLTFLIDPVMDDAGVPVSAAITGDFLERRSDWARPYPDAASNVLWQKEYPGTKRVLAAPIVNGYDLSSWAQVPSGKHHIVFRTRPLNNTPYFELDKMERGVTLIDTTIDLSAGEVYTMHALIKEYTSQQPFMYLRKETFPKQPFADSMVYVNFYNLSAANFYTKAPDAVPNEDLSNTKLSDTMNVYYSLNKLAANGAPVALPGYKGIPVGQIIYSLEPKVTPYYSFPLFADTSSNKIFTGNMSQQFGFYAPGFTPENLGYPAFIPVGVYAAVIMGDYGESGRNAYLPFRIKCDLRTGLVVSIHSGTNNPRSFATVNTVEYINRRMYVTTIQRKFAPPVY</sequence>
<dbReference type="PROSITE" id="PS51257">
    <property type="entry name" value="PROKAR_LIPOPROTEIN"/>
    <property type="match status" value="1"/>
</dbReference>
<keyword evidence="1" id="KW-0732">Signal</keyword>
<evidence type="ECO:0000313" key="2">
    <source>
        <dbReference type="EMBL" id="SKD04287.1"/>
    </source>
</evidence>
<keyword evidence="3" id="KW-1185">Reference proteome</keyword>
<dbReference type="AlphaFoldDB" id="A0A1T5NV88"/>
<evidence type="ECO:0008006" key="4">
    <source>
        <dbReference type="Google" id="ProtNLM"/>
    </source>
</evidence>
<accession>A0A1T5NV88</accession>
<feature type="chain" id="PRO_5013318710" description="DUF4397 domain-containing protein" evidence="1">
    <location>
        <begin position="23"/>
        <end position="393"/>
    </location>
</feature>
<gene>
    <name evidence="2" type="ORF">SAMN05660461_2805</name>
</gene>
<dbReference type="EMBL" id="FUZZ01000002">
    <property type="protein sequence ID" value="SKD04287.1"/>
    <property type="molecule type" value="Genomic_DNA"/>
</dbReference>
<dbReference type="RefSeq" id="WP_079470127.1">
    <property type="nucleotide sequence ID" value="NZ_FUZZ01000002.1"/>
</dbReference>
<evidence type="ECO:0000256" key="1">
    <source>
        <dbReference type="SAM" id="SignalP"/>
    </source>
</evidence>
<reference evidence="2 3" key="1">
    <citation type="submission" date="2017-02" db="EMBL/GenBank/DDBJ databases">
        <authorList>
            <person name="Peterson S.W."/>
        </authorList>
    </citation>
    <scope>NUCLEOTIDE SEQUENCE [LARGE SCALE GENOMIC DNA]</scope>
    <source>
        <strain evidence="2 3">DSM 18108</strain>
    </source>
</reference>
<evidence type="ECO:0000313" key="3">
    <source>
        <dbReference type="Proteomes" id="UP000190166"/>
    </source>
</evidence>
<feature type="signal peptide" evidence="1">
    <location>
        <begin position="1"/>
        <end position="22"/>
    </location>
</feature>
<proteinExistence type="predicted"/>
<protein>
    <recommendedName>
        <fullName evidence="4">DUF4397 domain-containing protein</fullName>
    </recommendedName>
</protein>
<dbReference type="Proteomes" id="UP000190166">
    <property type="component" value="Unassembled WGS sequence"/>
</dbReference>